<keyword evidence="7" id="KW-0234">DNA repair</keyword>
<dbReference type="AlphaFoldDB" id="A0A5C3NMF9"/>
<dbReference type="STRING" id="5364.A0A5C3NMF9"/>
<accession>A0A5C3NMF9</accession>
<evidence type="ECO:0000313" key="11">
    <source>
        <dbReference type="Proteomes" id="UP000305948"/>
    </source>
</evidence>
<keyword evidence="3" id="KW-0378">Hydrolase</keyword>
<dbReference type="InterPro" id="IPR027417">
    <property type="entry name" value="P-loop_NTPase"/>
</dbReference>
<dbReference type="EMBL" id="ML213503">
    <property type="protein sequence ID" value="TFK57656.1"/>
    <property type="molecule type" value="Genomic_DNA"/>
</dbReference>
<feature type="domain" description="DNA helicase Pif1-like 2B" evidence="9">
    <location>
        <begin position="81"/>
        <end position="124"/>
    </location>
</feature>
<dbReference type="PANTHER" id="PTHR47642:SF5">
    <property type="entry name" value="ATP-DEPENDENT DNA HELICASE"/>
    <property type="match status" value="1"/>
</dbReference>
<organism evidence="10 11">
    <name type="scientific">Heliocybe sulcata</name>
    <dbReference type="NCBI Taxonomy" id="5364"/>
    <lineage>
        <taxon>Eukaryota</taxon>
        <taxon>Fungi</taxon>
        <taxon>Dikarya</taxon>
        <taxon>Basidiomycota</taxon>
        <taxon>Agaricomycotina</taxon>
        <taxon>Agaricomycetes</taxon>
        <taxon>Gloeophyllales</taxon>
        <taxon>Gloeophyllaceae</taxon>
        <taxon>Heliocybe</taxon>
    </lineage>
</organism>
<dbReference type="OrthoDB" id="432234at2759"/>
<sequence length="288" mass="32670">MLNMLRIGEVTEEMVDEFRQLSRPVTYTDGIEPTELYPLRQDVDRANESRLSALTTPEHRYLASDVPGCNANGDETSLDALETILGRLLAQQEVVLKVGAQVMLIKNVPDVDLVNGSQGLVVGFMTSQEASEEKITVLQVGRAEDRTVKYGESSDEARPQGDDKLWPLVKFTNGRTILCTPAEFTVNNFRGEAEATRRQIPLICAWAMSVHKSQGQTIERILDQFRIPKHMSRFRGQPAWKPWKCSILNHPVPWPIPGRWNFIVMPSALRAKSRWTRRKPLRFLEDSS</sequence>
<evidence type="ECO:0000256" key="6">
    <source>
        <dbReference type="ARBA" id="ARBA00023125"/>
    </source>
</evidence>
<dbReference type="Gene3D" id="2.30.30.940">
    <property type="match status" value="1"/>
</dbReference>
<dbReference type="SUPFAM" id="SSF52540">
    <property type="entry name" value="P-loop containing nucleoside triphosphate hydrolases"/>
    <property type="match status" value="1"/>
</dbReference>
<evidence type="ECO:0000256" key="2">
    <source>
        <dbReference type="ARBA" id="ARBA00022763"/>
    </source>
</evidence>
<keyword evidence="11" id="KW-1185">Reference proteome</keyword>
<evidence type="ECO:0000259" key="9">
    <source>
        <dbReference type="Pfam" id="PF21530"/>
    </source>
</evidence>
<dbReference type="InterPro" id="IPR049163">
    <property type="entry name" value="Pif1-like_2B_dom"/>
</dbReference>
<evidence type="ECO:0000256" key="5">
    <source>
        <dbReference type="ARBA" id="ARBA00022840"/>
    </source>
</evidence>
<protein>
    <recommendedName>
        <fullName evidence="9">DNA helicase Pif1-like 2B domain-containing protein</fullName>
    </recommendedName>
</protein>
<name>A0A5C3NMF9_9AGAM</name>
<dbReference type="Pfam" id="PF21530">
    <property type="entry name" value="Pif1_2B_dom"/>
    <property type="match status" value="1"/>
</dbReference>
<keyword evidence="5" id="KW-0067">ATP-binding</keyword>
<evidence type="ECO:0000256" key="1">
    <source>
        <dbReference type="ARBA" id="ARBA00022741"/>
    </source>
</evidence>
<proteinExistence type="predicted"/>
<keyword evidence="8" id="KW-0413">Isomerase</keyword>
<evidence type="ECO:0000256" key="4">
    <source>
        <dbReference type="ARBA" id="ARBA00022806"/>
    </source>
</evidence>
<evidence type="ECO:0000313" key="10">
    <source>
        <dbReference type="EMBL" id="TFK57656.1"/>
    </source>
</evidence>
<dbReference type="Proteomes" id="UP000305948">
    <property type="component" value="Unassembled WGS sequence"/>
</dbReference>
<keyword evidence="4" id="KW-0347">Helicase</keyword>
<evidence type="ECO:0000256" key="8">
    <source>
        <dbReference type="ARBA" id="ARBA00023235"/>
    </source>
</evidence>
<gene>
    <name evidence="10" type="ORF">OE88DRAFT_159416</name>
</gene>
<keyword evidence="1" id="KW-0547">Nucleotide-binding</keyword>
<evidence type="ECO:0000256" key="7">
    <source>
        <dbReference type="ARBA" id="ARBA00023204"/>
    </source>
</evidence>
<keyword evidence="6" id="KW-0238">DNA-binding</keyword>
<reference evidence="10 11" key="1">
    <citation type="journal article" date="2019" name="Nat. Ecol. Evol.">
        <title>Megaphylogeny resolves global patterns of mushroom evolution.</title>
        <authorList>
            <person name="Varga T."/>
            <person name="Krizsan K."/>
            <person name="Foldi C."/>
            <person name="Dima B."/>
            <person name="Sanchez-Garcia M."/>
            <person name="Sanchez-Ramirez S."/>
            <person name="Szollosi G.J."/>
            <person name="Szarkandi J.G."/>
            <person name="Papp V."/>
            <person name="Albert L."/>
            <person name="Andreopoulos W."/>
            <person name="Angelini C."/>
            <person name="Antonin V."/>
            <person name="Barry K.W."/>
            <person name="Bougher N.L."/>
            <person name="Buchanan P."/>
            <person name="Buyck B."/>
            <person name="Bense V."/>
            <person name="Catcheside P."/>
            <person name="Chovatia M."/>
            <person name="Cooper J."/>
            <person name="Damon W."/>
            <person name="Desjardin D."/>
            <person name="Finy P."/>
            <person name="Geml J."/>
            <person name="Haridas S."/>
            <person name="Hughes K."/>
            <person name="Justo A."/>
            <person name="Karasinski D."/>
            <person name="Kautmanova I."/>
            <person name="Kiss B."/>
            <person name="Kocsube S."/>
            <person name="Kotiranta H."/>
            <person name="LaButti K.M."/>
            <person name="Lechner B.E."/>
            <person name="Liimatainen K."/>
            <person name="Lipzen A."/>
            <person name="Lukacs Z."/>
            <person name="Mihaltcheva S."/>
            <person name="Morgado L.N."/>
            <person name="Niskanen T."/>
            <person name="Noordeloos M.E."/>
            <person name="Ohm R.A."/>
            <person name="Ortiz-Santana B."/>
            <person name="Ovrebo C."/>
            <person name="Racz N."/>
            <person name="Riley R."/>
            <person name="Savchenko A."/>
            <person name="Shiryaev A."/>
            <person name="Soop K."/>
            <person name="Spirin V."/>
            <person name="Szebenyi C."/>
            <person name="Tomsovsky M."/>
            <person name="Tulloss R.E."/>
            <person name="Uehling J."/>
            <person name="Grigoriev I.V."/>
            <person name="Vagvolgyi C."/>
            <person name="Papp T."/>
            <person name="Martin F.M."/>
            <person name="Miettinen O."/>
            <person name="Hibbett D.S."/>
            <person name="Nagy L.G."/>
        </authorList>
    </citation>
    <scope>NUCLEOTIDE SEQUENCE [LARGE SCALE GENOMIC DNA]</scope>
    <source>
        <strain evidence="10 11">OMC1185</strain>
    </source>
</reference>
<dbReference type="PANTHER" id="PTHR47642">
    <property type="entry name" value="ATP-DEPENDENT DNA HELICASE"/>
    <property type="match status" value="1"/>
</dbReference>
<evidence type="ECO:0000256" key="3">
    <source>
        <dbReference type="ARBA" id="ARBA00022801"/>
    </source>
</evidence>
<dbReference type="InterPro" id="IPR051055">
    <property type="entry name" value="PIF1_helicase"/>
</dbReference>
<keyword evidence="2" id="KW-0227">DNA damage</keyword>